<gene>
    <name evidence="1" type="ORF">SAMN05216571_11150</name>
</gene>
<dbReference type="RefSeq" id="WP_092527106.1">
    <property type="nucleotide sequence ID" value="NZ_FNCI01000011.1"/>
</dbReference>
<accession>A0A1G7TRK2</accession>
<dbReference type="PROSITE" id="PS51257">
    <property type="entry name" value="PROKAR_LIPOPROTEIN"/>
    <property type="match status" value="1"/>
</dbReference>
<evidence type="ECO:0000313" key="2">
    <source>
        <dbReference type="Proteomes" id="UP000198641"/>
    </source>
</evidence>
<dbReference type="Pfam" id="PF07273">
    <property type="entry name" value="DUF1439"/>
    <property type="match status" value="1"/>
</dbReference>
<keyword evidence="2" id="KW-1185">Reference proteome</keyword>
<protein>
    <recommendedName>
        <fullName evidence="3">Lipoprotein</fullName>
    </recommendedName>
</protein>
<sequence>MRHLVPLILICLLGLSGCSSLSYSVSEEALQQELTAAVKDFDRTQLKAGSPLSLRLESTDLAVGPDGRDVVRIAVAGRVAVNAFASNLPADVSLSLEGMPYYDNDERAIYLRRLTLLDSRIDAPWLPVDIAPVTDMVVRLVAQTLESVPVYRLDPDAMGWGWKERLASRAVTLDIEPGRLVLKPGL</sequence>
<organism evidence="1 2">
    <name type="scientific">Onishia taeanensis</name>
    <dbReference type="NCBI Taxonomy" id="284577"/>
    <lineage>
        <taxon>Bacteria</taxon>
        <taxon>Pseudomonadati</taxon>
        <taxon>Pseudomonadota</taxon>
        <taxon>Gammaproteobacteria</taxon>
        <taxon>Oceanospirillales</taxon>
        <taxon>Halomonadaceae</taxon>
        <taxon>Onishia</taxon>
    </lineage>
</organism>
<dbReference type="Proteomes" id="UP000198641">
    <property type="component" value="Unassembled WGS sequence"/>
</dbReference>
<dbReference type="EMBL" id="FNCI01000011">
    <property type="protein sequence ID" value="SDG37190.1"/>
    <property type="molecule type" value="Genomic_DNA"/>
</dbReference>
<dbReference type="InterPro" id="IPR010835">
    <property type="entry name" value="DUF1439"/>
</dbReference>
<dbReference type="AlphaFoldDB" id="A0A1G7TRK2"/>
<dbReference type="OrthoDB" id="6398264at2"/>
<name>A0A1G7TRK2_9GAMM</name>
<reference evidence="1 2" key="1">
    <citation type="submission" date="2016-10" db="EMBL/GenBank/DDBJ databases">
        <authorList>
            <person name="de Groot N.N."/>
        </authorList>
    </citation>
    <scope>NUCLEOTIDE SEQUENCE [LARGE SCALE GENOMIC DNA]</scope>
    <source>
        <strain evidence="1 2">BH539</strain>
    </source>
</reference>
<evidence type="ECO:0000313" key="1">
    <source>
        <dbReference type="EMBL" id="SDG37190.1"/>
    </source>
</evidence>
<dbReference type="STRING" id="284577.SAMN05216571_11150"/>
<dbReference type="Gene3D" id="3.15.10.40">
    <property type="entry name" value="Uncharacterised protein PF07273, DUF1439"/>
    <property type="match status" value="1"/>
</dbReference>
<evidence type="ECO:0008006" key="3">
    <source>
        <dbReference type="Google" id="ProtNLM"/>
    </source>
</evidence>
<proteinExistence type="predicted"/>